<dbReference type="AlphaFoldDB" id="A0AAV9XXM9"/>
<dbReference type="Pfam" id="PF03357">
    <property type="entry name" value="Snf7"/>
    <property type="match status" value="1"/>
</dbReference>
<dbReference type="Gene3D" id="6.10.140.1230">
    <property type="match status" value="1"/>
</dbReference>
<comment type="caution">
    <text evidence="2">The sequence shown here is derived from an EMBL/GenBank/DDBJ whole genome shotgun (WGS) entry which is preliminary data.</text>
</comment>
<reference evidence="2 3" key="1">
    <citation type="submission" date="2023-10" db="EMBL/GenBank/DDBJ databases">
        <title>Comparative genomics analysis reveals potential genetic determinants of host preference in Cryptosporidium xiaoi.</title>
        <authorList>
            <person name="Xiao L."/>
            <person name="Li J."/>
        </authorList>
    </citation>
    <scope>NUCLEOTIDE SEQUENCE [LARGE SCALE GENOMIC DNA]</scope>
    <source>
        <strain evidence="2 3">52996</strain>
    </source>
</reference>
<evidence type="ECO:0000313" key="3">
    <source>
        <dbReference type="Proteomes" id="UP001311799"/>
    </source>
</evidence>
<gene>
    <name evidence="2" type="ORF">RS030_203147</name>
</gene>
<evidence type="ECO:0000313" key="2">
    <source>
        <dbReference type="EMBL" id="KAK6589530.1"/>
    </source>
</evidence>
<organism evidence="2 3">
    <name type="scientific">Cryptosporidium xiaoi</name>
    <dbReference type="NCBI Taxonomy" id="659607"/>
    <lineage>
        <taxon>Eukaryota</taxon>
        <taxon>Sar</taxon>
        <taxon>Alveolata</taxon>
        <taxon>Apicomplexa</taxon>
        <taxon>Conoidasida</taxon>
        <taxon>Coccidia</taxon>
        <taxon>Eucoccidiorida</taxon>
        <taxon>Eimeriorina</taxon>
        <taxon>Cryptosporidiidae</taxon>
        <taxon>Cryptosporidium</taxon>
    </lineage>
</organism>
<keyword evidence="1" id="KW-0175">Coiled coil</keyword>
<keyword evidence="3" id="KW-1185">Reference proteome</keyword>
<dbReference type="PANTHER" id="PTHR10476">
    <property type="entry name" value="CHARGED MULTIVESICULAR BODY PROTEIN"/>
    <property type="match status" value="1"/>
</dbReference>
<feature type="coiled-coil region" evidence="1">
    <location>
        <begin position="11"/>
        <end position="52"/>
    </location>
</feature>
<proteinExistence type="predicted"/>
<dbReference type="GO" id="GO:0007034">
    <property type="term" value="P:vacuolar transport"/>
    <property type="evidence" value="ECO:0007669"/>
    <property type="project" value="InterPro"/>
</dbReference>
<sequence length="238" mass="27132">MGILWSKVDINEELNKNKRAISKAIREIDREIQKLQQEEVKLQKEIRNAIEKGYTESAKIFSKDILKIRRQIERLNIARSQLMCAELKLTSVKSQIQVNNTLSDLNNVMGKVNGLTELSSIQNILKNYAKEADKFDVKGDIINDSIDAALGNDLGFEDEDELAEKIYKEVYDSVELGKQRNNSNVTKTKNLNVALSKNSDTQNFDANTEFETNGKEKDFESCISIEERIKRLGEGRRG</sequence>
<dbReference type="Proteomes" id="UP001311799">
    <property type="component" value="Unassembled WGS sequence"/>
</dbReference>
<evidence type="ECO:0000256" key="1">
    <source>
        <dbReference type="SAM" id="Coils"/>
    </source>
</evidence>
<dbReference type="InterPro" id="IPR005024">
    <property type="entry name" value="Snf7_fam"/>
</dbReference>
<dbReference type="EMBL" id="JAWDEY010000012">
    <property type="protein sequence ID" value="KAK6589530.1"/>
    <property type="molecule type" value="Genomic_DNA"/>
</dbReference>
<protein>
    <submittedName>
        <fullName evidence="2">Uncharacterized protein</fullName>
    </submittedName>
</protein>
<accession>A0AAV9XXM9</accession>
<name>A0AAV9XXM9_9CRYT</name>